<dbReference type="FunFam" id="2.40.70.10:FF:000011">
    <property type="entry name" value="Aspartic protease"/>
    <property type="match status" value="1"/>
</dbReference>
<dbReference type="PROSITE" id="PS51767">
    <property type="entry name" value="PEPTIDASE_A1"/>
    <property type="match status" value="1"/>
</dbReference>
<comment type="similarity">
    <text evidence="1">Belongs to the peptidase A1 family.</text>
</comment>
<dbReference type="EMBL" id="KV454289">
    <property type="protein sequence ID" value="ODQ76537.1"/>
    <property type="molecule type" value="Genomic_DNA"/>
</dbReference>
<dbReference type="GO" id="GO:0009277">
    <property type="term" value="C:fungal-type cell wall"/>
    <property type="evidence" value="ECO:0007669"/>
    <property type="project" value="TreeGrafter"/>
</dbReference>
<dbReference type="GO" id="GO:0031505">
    <property type="term" value="P:fungal-type cell wall organization"/>
    <property type="evidence" value="ECO:0007669"/>
    <property type="project" value="TreeGrafter"/>
</dbReference>
<evidence type="ECO:0000256" key="6">
    <source>
        <dbReference type="PIRSR" id="PIRSR601461-1"/>
    </source>
</evidence>
<keyword evidence="5" id="KW-0378">Hydrolase</keyword>
<accession>A0A1E3QHR4</accession>
<dbReference type="Pfam" id="PF00026">
    <property type="entry name" value="Asp"/>
    <property type="match status" value="1"/>
</dbReference>
<dbReference type="InterPro" id="IPR033121">
    <property type="entry name" value="PEPTIDASE_A1"/>
</dbReference>
<feature type="domain" description="Peptidase A1" evidence="9">
    <location>
        <begin position="73"/>
        <end position="410"/>
    </location>
</feature>
<name>A0A1E3QHR4_LIPST</name>
<dbReference type="PANTHER" id="PTHR47965:SF101">
    <property type="entry name" value="HYPOTHETICAL ASPARTYL PROTEASE (EUROFUNG)-RELATED"/>
    <property type="match status" value="1"/>
</dbReference>
<evidence type="ECO:0000256" key="3">
    <source>
        <dbReference type="ARBA" id="ARBA00022729"/>
    </source>
</evidence>
<dbReference type="InterPro" id="IPR001461">
    <property type="entry name" value="Aspartic_peptidase_A1"/>
</dbReference>
<evidence type="ECO:0000256" key="7">
    <source>
        <dbReference type="SAM" id="MobiDB-lite"/>
    </source>
</evidence>
<organism evidence="10 11">
    <name type="scientific">Lipomyces starkeyi NRRL Y-11557</name>
    <dbReference type="NCBI Taxonomy" id="675824"/>
    <lineage>
        <taxon>Eukaryota</taxon>
        <taxon>Fungi</taxon>
        <taxon>Dikarya</taxon>
        <taxon>Ascomycota</taxon>
        <taxon>Saccharomycotina</taxon>
        <taxon>Lipomycetes</taxon>
        <taxon>Lipomycetales</taxon>
        <taxon>Lipomycetaceae</taxon>
        <taxon>Lipomyces</taxon>
    </lineage>
</organism>
<evidence type="ECO:0000256" key="5">
    <source>
        <dbReference type="ARBA" id="ARBA00022801"/>
    </source>
</evidence>
<evidence type="ECO:0000256" key="2">
    <source>
        <dbReference type="ARBA" id="ARBA00022670"/>
    </source>
</evidence>
<keyword evidence="4" id="KW-0064">Aspartyl protease</keyword>
<feature type="active site" evidence="6">
    <location>
        <position position="292"/>
    </location>
</feature>
<evidence type="ECO:0000313" key="11">
    <source>
        <dbReference type="Proteomes" id="UP000094385"/>
    </source>
</evidence>
<keyword evidence="3 8" id="KW-0732">Signal</keyword>
<feature type="region of interest" description="Disordered" evidence="7">
    <location>
        <begin position="475"/>
        <end position="495"/>
    </location>
</feature>
<dbReference type="OrthoDB" id="771136at2759"/>
<evidence type="ECO:0000256" key="4">
    <source>
        <dbReference type="ARBA" id="ARBA00022750"/>
    </source>
</evidence>
<dbReference type="InterPro" id="IPR033876">
    <property type="entry name" value="SAP-like"/>
</dbReference>
<dbReference type="GO" id="GO:0006508">
    <property type="term" value="P:proteolysis"/>
    <property type="evidence" value="ECO:0007669"/>
    <property type="project" value="UniProtKB-KW"/>
</dbReference>
<keyword evidence="11" id="KW-1185">Reference proteome</keyword>
<dbReference type="SUPFAM" id="SSF50630">
    <property type="entry name" value="Acid proteases"/>
    <property type="match status" value="1"/>
</dbReference>
<dbReference type="InterPro" id="IPR021109">
    <property type="entry name" value="Peptidase_aspartic_dom_sf"/>
</dbReference>
<feature type="active site" evidence="6">
    <location>
        <position position="91"/>
    </location>
</feature>
<sequence>MRVQLSAAITALLVVTSTAATDPGTVKFDIVREKRLPGSTNLFKHRHRHRLAKRATGVSNTVQEILDNYDYLYYANVSVGTPGQNLRLQIDTGSSDIWVQSGENRFCQESSNPCNETGIFEPQDSSSFSIISDNFYIAYGDGSYAKGDYAYDTFEIGGAAVKNLTIAVATDANTTEGIMGIGYPTNEAVVSAYGSSYQYKNLPDLLVEQRFIQSRAYSLWLNDLEASTGSILFGGVDRAKYSGNLVKLPIDLYTGESQPSEFFVTLDGVGYTNADGSRNEMVSNMDEPVLLDCGTSFNYLPDGALRAIANAVSASYNTRLGYYVQSCTVTSVNASIDFYFGGVTIKVPLKEILYPAVTSSGRQLTFTNGQPVCLLTVASNSDLGVSILGDTFLRSAYVVYDLDNNVISLAQTVFNETKSDIVAIGTGTTAVPGATAVSSNTRLTLSTSALTSPFEAEVSATDSSAISLPLSVTASGSGSATTESFSRTSSSSSFSSSSVIISGAAGSDANNGSARVLLGVCVAIAVASVCGLVTFGL</sequence>
<proteinExistence type="inferred from homology"/>
<keyword evidence="2" id="KW-0645">Protease</keyword>
<feature type="signal peptide" evidence="8">
    <location>
        <begin position="1"/>
        <end position="20"/>
    </location>
</feature>
<gene>
    <name evidence="10" type="ORF">LIPSTDRAFT_67464</name>
</gene>
<dbReference type="Gene3D" id="2.40.70.10">
    <property type="entry name" value="Acid Proteases"/>
    <property type="match status" value="2"/>
</dbReference>
<evidence type="ECO:0000259" key="9">
    <source>
        <dbReference type="PROSITE" id="PS51767"/>
    </source>
</evidence>
<feature type="chain" id="PRO_5009134234" description="Peptidase A1 domain-containing protein" evidence="8">
    <location>
        <begin position="21"/>
        <end position="537"/>
    </location>
</feature>
<evidence type="ECO:0000256" key="1">
    <source>
        <dbReference type="ARBA" id="ARBA00007447"/>
    </source>
</evidence>
<dbReference type="GO" id="GO:0005576">
    <property type="term" value="C:extracellular region"/>
    <property type="evidence" value="ECO:0007669"/>
    <property type="project" value="TreeGrafter"/>
</dbReference>
<dbReference type="STRING" id="675824.A0A1E3QHR4"/>
<dbReference type="PRINTS" id="PR00792">
    <property type="entry name" value="PEPSIN"/>
</dbReference>
<dbReference type="AlphaFoldDB" id="A0A1E3QHR4"/>
<evidence type="ECO:0000313" key="10">
    <source>
        <dbReference type="EMBL" id="ODQ76537.1"/>
    </source>
</evidence>
<dbReference type="Proteomes" id="UP000094385">
    <property type="component" value="Unassembled WGS sequence"/>
</dbReference>
<dbReference type="GO" id="GO:0004190">
    <property type="term" value="F:aspartic-type endopeptidase activity"/>
    <property type="evidence" value="ECO:0007669"/>
    <property type="project" value="UniProtKB-KW"/>
</dbReference>
<dbReference type="PANTHER" id="PTHR47965">
    <property type="entry name" value="ASPARTYL PROTEASE-RELATED"/>
    <property type="match status" value="1"/>
</dbReference>
<evidence type="ECO:0000256" key="8">
    <source>
        <dbReference type="SAM" id="SignalP"/>
    </source>
</evidence>
<protein>
    <recommendedName>
        <fullName evidence="9">Peptidase A1 domain-containing protein</fullName>
    </recommendedName>
</protein>
<dbReference type="CDD" id="cd05474">
    <property type="entry name" value="SAP_like"/>
    <property type="match status" value="1"/>
</dbReference>
<reference evidence="10 11" key="1">
    <citation type="journal article" date="2016" name="Proc. Natl. Acad. Sci. U.S.A.">
        <title>Comparative genomics of biotechnologically important yeasts.</title>
        <authorList>
            <person name="Riley R."/>
            <person name="Haridas S."/>
            <person name="Wolfe K.H."/>
            <person name="Lopes M.R."/>
            <person name="Hittinger C.T."/>
            <person name="Goeker M."/>
            <person name="Salamov A.A."/>
            <person name="Wisecaver J.H."/>
            <person name="Long T.M."/>
            <person name="Calvey C.H."/>
            <person name="Aerts A.L."/>
            <person name="Barry K.W."/>
            <person name="Choi C."/>
            <person name="Clum A."/>
            <person name="Coughlan A.Y."/>
            <person name="Deshpande S."/>
            <person name="Douglass A.P."/>
            <person name="Hanson S.J."/>
            <person name="Klenk H.-P."/>
            <person name="LaButti K.M."/>
            <person name="Lapidus A."/>
            <person name="Lindquist E.A."/>
            <person name="Lipzen A.M."/>
            <person name="Meier-Kolthoff J.P."/>
            <person name="Ohm R.A."/>
            <person name="Otillar R.P."/>
            <person name="Pangilinan J.L."/>
            <person name="Peng Y."/>
            <person name="Rokas A."/>
            <person name="Rosa C.A."/>
            <person name="Scheuner C."/>
            <person name="Sibirny A.A."/>
            <person name="Slot J.C."/>
            <person name="Stielow J.B."/>
            <person name="Sun H."/>
            <person name="Kurtzman C.P."/>
            <person name="Blackwell M."/>
            <person name="Grigoriev I.V."/>
            <person name="Jeffries T.W."/>
        </authorList>
    </citation>
    <scope>NUCLEOTIDE SEQUENCE [LARGE SCALE GENOMIC DNA]</scope>
    <source>
        <strain evidence="10 11">NRRL Y-11557</strain>
    </source>
</reference>